<reference evidence="3" key="1">
    <citation type="submission" date="2018-02" db="EMBL/GenBank/DDBJ databases">
        <authorList>
            <person name="Cohen D.B."/>
            <person name="Kent A.D."/>
        </authorList>
    </citation>
    <scope>NUCLEOTIDE SEQUENCE</scope>
</reference>
<feature type="region of interest" description="Disordered" evidence="2">
    <location>
        <begin position="605"/>
        <end position="631"/>
    </location>
</feature>
<gene>
    <name evidence="3" type="ORF">FSB_LOCUS3364</name>
</gene>
<accession>A0A2N9EKY9</accession>
<feature type="region of interest" description="Disordered" evidence="2">
    <location>
        <begin position="420"/>
        <end position="444"/>
    </location>
</feature>
<feature type="region of interest" description="Disordered" evidence="2">
    <location>
        <begin position="118"/>
        <end position="141"/>
    </location>
</feature>
<name>A0A2N9EKY9_FAGSY</name>
<dbReference type="PANTHER" id="PTHR31099:SF28">
    <property type="entry name" value="F5J5.12"/>
    <property type="match status" value="1"/>
</dbReference>
<evidence type="ECO:0000256" key="2">
    <source>
        <dbReference type="SAM" id="MobiDB-lite"/>
    </source>
</evidence>
<dbReference type="AlphaFoldDB" id="A0A2N9EKY9"/>
<protein>
    <submittedName>
        <fullName evidence="3">Uncharacterized protein</fullName>
    </submittedName>
</protein>
<sequence>MPPYSVSSLWSDDVRGGFLSHSYLRQNENSLGERLGFLWFFRSFFVGVSRFAENGLGPPPIEGFVSPDSVLHRLSAELYSLIYPSISTWEAIRDRMMANEAEWSLPLSEELPEGLSDESAGRVAREVSSEATPSTSGSRQLPRVDRSWKALSFFSKIKQDDIDRIRRRYQIPDDVVLRIPDSDERACCPKYEGDVAFYKVDLRAGLHFPMQPFVRELLDFLSLALGQVNPNGWRKIISCMVMWRVNSNEQEDLTMDEFLFCYEPCQIALSRGFWTFKSRDADIKVVQGLPSSDRIWKDGYFFVCGDNWERLAQEDPRDFVRVRRSWGTPSSSVLDCLLLTPAWKEWISRILEIEDRRYVIFTEPDPLASFSLGPVPSSTVKALLKANKKRANMMKLNKSRLRQLAQSGEVATDPVVLKRKRAGEGSSRRAEEVPTHPPPRDAIPLVKDVPPVIMVDVDPNPPADPSAAIGLNEAMVISQRCISVEEDLATLRAKSMADKAELKNVRRAVLELTRERKDALDEAERVKRELKVRDKDVEVAVTVKDKAVAELQHLVGQVEGSKAAAVSEFRASEAFKDNNTRYFLSGFEDFRKQAVQRFPGLDFSTLQPYDDEDSVVDASQDQAGDEDMSSK</sequence>
<feature type="compositionally biased region" description="Basic and acidic residues" evidence="2">
    <location>
        <begin position="119"/>
        <end position="128"/>
    </location>
</feature>
<dbReference type="EMBL" id="OIVN01000162">
    <property type="protein sequence ID" value="SPC75482.1"/>
    <property type="molecule type" value="Genomic_DNA"/>
</dbReference>
<dbReference type="PANTHER" id="PTHR31099">
    <property type="entry name" value="OS06G0165300 PROTEIN"/>
    <property type="match status" value="1"/>
</dbReference>
<feature type="compositionally biased region" description="Polar residues" evidence="2">
    <location>
        <begin position="129"/>
        <end position="139"/>
    </location>
</feature>
<feature type="compositionally biased region" description="Basic and acidic residues" evidence="2">
    <location>
        <begin position="422"/>
        <end position="434"/>
    </location>
</feature>
<evidence type="ECO:0000313" key="3">
    <source>
        <dbReference type="EMBL" id="SPC75482.1"/>
    </source>
</evidence>
<organism evidence="3">
    <name type="scientific">Fagus sylvatica</name>
    <name type="common">Beechnut</name>
    <dbReference type="NCBI Taxonomy" id="28930"/>
    <lineage>
        <taxon>Eukaryota</taxon>
        <taxon>Viridiplantae</taxon>
        <taxon>Streptophyta</taxon>
        <taxon>Embryophyta</taxon>
        <taxon>Tracheophyta</taxon>
        <taxon>Spermatophyta</taxon>
        <taxon>Magnoliopsida</taxon>
        <taxon>eudicotyledons</taxon>
        <taxon>Gunneridae</taxon>
        <taxon>Pentapetalae</taxon>
        <taxon>rosids</taxon>
        <taxon>fabids</taxon>
        <taxon>Fagales</taxon>
        <taxon>Fagaceae</taxon>
        <taxon>Fagus</taxon>
    </lineage>
</organism>
<keyword evidence="1" id="KW-0175">Coiled coil</keyword>
<evidence type="ECO:0000256" key="1">
    <source>
        <dbReference type="SAM" id="Coils"/>
    </source>
</evidence>
<proteinExistence type="predicted"/>
<feature type="coiled-coil region" evidence="1">
    <location>
        <begin position="502"/>
        <end position="529"/>
    </location>
</feature>